<evidence type="ECO:0000256" key="1">
    <source>
        <dbReference type="ARBA" id="ARBA00004651"/>
    </source>
</evidence>
<keyword evidence="5 7" id="KW-0472">Membrane</keyword>
<dbReference type="Pfam" id="PF03631">
    <property type="entry name" value="Virul_fac_BrkB"/>
    <property type="match status" value="1"/>
</dbReference>
<evidence type="ECO:0000256" key="4">
    <source>
        <dbReference type="ARBA" id="ARBA00022989"/>
    </source>
</evidence>
<keyword evidence="3 7" id="KW-0812">Transmembrane</keyword>
<evidence type="ECO:0000256" key="2">
    <source>
        <dbReference type="ARBA" id="ARBA00022475"/>
    </source>
</evidence>
<feature type="transmembrane region" description="Helical" evidence="7">
    <location>
        <begin position="154"/>
        <end position="175"/>
    </location>
</feature>
<feature type="transmembrane region" description="Helical" evidence="7">
    <location>
        <begin position="114"/>
        <end position="134"/>
    </location>
</feature>
<dbReference type="AlphaFoldDB" id="A0A2N3YF90"/>
<protein>
    <submittedName>
        <fullName evidence="8">Membrane protein</fullName>
    </submittedName>
</protein>
<comment type="subcellular location">
    <subcellularLocation>
        <location evidence="1">Cell membrane</location>
        <topology evidence="1">Multi-pass membrane protein</topology>
    </subcellularLocation>
</comment>
<dbReference type="InterPro" id="IPR017039">
    <property type="entry name" value="Virul_fac_BrkB"/>
</dbReference>
<name>A0A2N3YF90_9MICO</name>
<comment type="caution">
    <text evidence="8">The sequence shown here is derived from an EMBL/GenBank/DDBJ whole genome shotgun (WGS) entry which is preliminary data.</text>
</comment>
<feature type="transmembrane region" description="Helical" evidence="7">
    <location>
        <begin position="264"/>
        <end position="287"/>
    </location>
</feature>
<evidence type="ECO:0000256" key="5">
    <source>
        <dbReference type="ARBA" id="ARBA00023136"/>
    </source>
</evidence>
<feature type="transmembrane region" description="Helical" evidence="7">
    <location>
        <begin position="195"/>
        <end position="214"/>
    </location>
</feature>
<feature type="compositionally biased region" description="Basic and acidic residues" evidence="6">
    <location>
        <begin position="365"/>
        <end position="379"/>
    </location>
</feature>
<organism evidence="8 9">
    <name type="scientific">Phycicoccus duodecadis</name>
    <dbReference type="NCBI Taxonomy" id="173053"/>
    <lineage>
        <taxon>Bacteria</taxon>
        <taxon>Bacillati</taxon>
        <taxon>Actinomycetota</taxon>
        <taxon>Actinomycetes</taxon>
        <taxon>Micrococcales</taxon>
        <taxon>Intrasporangiaceae</taxon>
        <taxon>Phycicoccus</taxon>
    </lineage>
</organism>
<feature type="transmembrane region" description="Helical" evidence="7">
    <location>
        <begin position="226"/>
        <end position="244"/>
    </location>
</feature>
<dbReference type="PANTHER" id="PTHR30213:SF0">
    <property type="entry name" value="UPF0761 MEMBRANE PROTEIN YIHY"/>
    <property type="match status" value="1"/>
</dbReference>
<evidence type="ECO:0000256" key="3">
    <source>
        <dbReference type="ARBA" id="ARBA00022692"/>
    </source>
</evidence>
<evidence type="ECO:0000313" key="9">
    <source>
        <dbReference type="Proteomes" id="UP000233781"/>
    </source>
</evidence>
<feature type="transmembrane region" description="Helical" evidence="7">
    <location>
        <begin position="44"/>
        <end position="66"/>
    </location>
</feature>
<dbReference type="EMBL" id="PJNE01000001">
    <property type="protein sequence ID" value="PKW25513.1"/>
    <property type="molecule type" value="Genomic_DNA"/>
</dbReference>
<feature type="region of interest" description="Disordered" evidence="6">
    <location>
        <begin position="347"/>
        <end position="379"/>
    </location>
</feature>
<dbReference type="Proteomes" id="UP000233781">
    <property type="component" value="Unassembled WGS sequence"/>
</dbReference>
<evidence type="ECO:0000256" key="7">
    <source>
        <dbReference type="SAM" id="Phobius"/>
    </source>
</evidence>
<dbReference type="RefSeq" id="WP_101394218.1">
    <property type="nucleotide sequence ID" value="NZ_PJNE01000001.1"/>
</dbReference>
<dbReference type="OrthoDB" id="3209118at2"/>
<dbReference type="GO" id="GO:0005886">
    <property type="term" value="C:plasma membrane"/>
    <property type="evidence" value="ECO:0007669"/>
    <property type="project" value="UniProtKB-SubCell"/>
</dbReference>
<gene>
    <name evidence="8" type="ORF">ATL31_0308</name>
</gene>
<keyword evidence="2" id="KW-1003">Cell membrane</keyword>
<sequence>MTDAKRRVRRVVAKVPGAITVARLTVVTTRICLRYRVTGLASEAGFFALLSLPPLVLGLFGGLGYLGNMVGRENVVDVRDAILEYASRFLTSQVIETVLGPTVDDVFRGGRADLLSIGFLLSLWSGSRALNVVVDTISIMYGQSGVRGIVQTRALSFSLYVLALLLGIVTIPLVLLGPTLIRGFLPGPWEWLVALYWPLVTLLSVGGLTSLYHVSTPRRSPWTRDVPGAVLTLVIWALASFFVRGSIAASLGGTSIYGPLSAPIVLMIWLYALAIAVLIGAALNAAVREMWPHEERRALHTRFAAWARDVRERRAGVVPEPGWQDPFEGYAQSETLRDELDLRSLRDAASRPLTPLANAGATRRPGPEREAVGSGESDR</sequence>
<proteinExistence type="predicted"/>
<keyword evidence="9" id="KW-1185">Reference proteome</keyword>
<reference evidence="8 9" key="1">
    <citation type="submission" date="2017-12" db="EMBL/GenBank/DDBJ databases">
        <title>Sequencing the genomes of 1000 Actinobacteria strains.</title>
        <authorList>
            <person name="Klenk H.-P."/>
        </authorList>
    </citation>
    <scope>NUCLEOTIDE SEQUENCE [LARGE SCALE GENOMIC DNA]</scope>
    <source>
        <strain evidence="8 9">DSM 12806</strain>
    </source>
</reference>
<evidence type="ECO:0000256" key="6">
    <source>
        <dbReference type="SAM" id="MobiDB-lite"/>
    </source>
</evidence>
<evidence type="ECO:0000313" key="8">
    <source>
        <dbReference type="EMBL" id="PKW25513.1"/>
    </source>
</evidence>
<keyword evidence="4 7" id="KW-1133">Transmembrane helix</keyword>
<dbReference type="PANTHER" id="PTHR30213">
    <property type="entry name" value="INNER MEMBRANE PROTEIN YHJD"/>
    <property type="match status" value="1"/>
</dbReference>
<accession>A0A2N3YF90</accession>